<dbReference type="GeneID" id="29292083"/>
<organism evidence="1">
    <name type="scientific">Cycas panzhihuaensis</name>
    <name type="common">Dukou cycad</name>
    <name type="synonym">Cycas baguanheensis</name>
    <dbReference type="NCBI Taxonomy" id="123604"/>
    <lineage>
        <taxon>Eukaryota</taxon>
        <taxon>Viridiplantae</taxon>
        <taxon>Streptophyta</taxon>
        <taxon>Embryophyta</taxon>
        <taxon>Tracheophyta</taxon>
        <taxon>Spermatophyta</taxon>
        <taxon>Cycadidae</taxon>
        <taxon>Cycadales</taxon>
        <taxon>Cycadaceae</taxon>
        <taxon>Cycas</taxon>
    </lineage>
</organism>
<dbReference type="EMBL" id="KX713899">
    <property type="protein sequence ID" value="AOS53176.1"/>
    <property type="molecule type" value="Genomic_DNA"/>
</dbReference>
<gene>
    <name evidence="1" type="primary">orf74</name>
</gene>
<evidence type="ECO:0000313" key="1">
    <source>
        <dbReference type="EMBL" id="AOS53176.1"/>
    </source>
</evidence>
<keyword evidence="1" id="KW-0150">Chloroplast</keyword>
<keyword evidence="1" id="KW-0934">Plastid</keyword>
<reference evidence="1" key="1">
    <citation type="journal article" date="2016" name="Conserv Genet Resour">
        <title>Characterization of the complete chloroplast genome of Cycas panzhihuaensis.</title>
        <authorList>
            <person name="Han J."/>
            <person name="Wang M."/>
            <person name="Qiu Q."/>
            <person name="Guo R."/>
        </authorList>
    </citation>
    <scope>NUCLEOTIDE SEQUENCE</scope>
</reference>
<dbReference type="AlphaFoldDB" id="A0A1D8BEZ1"/>
<geneLocation type="chloroplast" evidence="1"/>
<proteinExistence type="predicted"/>
<sequence>MSLWITMTLNSSWIIEETSLNFTLFNRSISLTIHKRYYLRYCRSIPMNRCRNRIKLKRVLRNHSIDLPRRINIW</sequence>
<accession>A0A1D8BEZ1</accession>
<dbReference type="RefSeq" id="YP_009308227.1">
    <property type="nucleotide sequence ID" value="NC_031413.1"/>
</dbReference>
<name>A0A1D8BEZ1_CYCPA</name>
<protein>
    <submittedName>
        <fullName evidence="1">Uncharacterized protein</fullName>
    </submittedName>
</protein>